<evidence type="ECO:0000313" key="6">
    <source>
        <dbReference type="EMBL" id="CAF0795641.1"/>
    </source>
</evidence>
<evidence type="ECO:0000256" key="1">
    <source>
        <dbReference type="ARBA" id="ARBA00022443"/>
    </source>
</evidence>
<dbReference type="GO" id="GO:0005886">
    <property type="term" value="C:plasma membrane"/>
    <property type="evidence" value="ECO:0007669"/>
    <property type="project" value="TreeGrafter"/>
</dbReference>
<feature type="compositionally biased region" description="Low complexity" evidence="4">
    <location>
        <begin position="222"/>
        <end position="233"/>
    </location>
</feature>
<dbReference type="SUPFAM" id="SSF103657">
    <property type="entry name" value="BAR/IMD domain-like"/>
    <property type="match status" value="1"/>
</dbReference>
<keyword evidence="3" id="KW-0175">Coiled coil</keyword>
<evidence type="ECO:0000256" key="4">
    <source>
        <dbReference type="SAM" id="MobiDB-lite"/>
    </source>
</evidence>
<dbReference type="PANTHER" id="PTHR46514">
    <property type="entry name" value="AMPHIPHYSIN"/>
    <property type="match status" value="1"/>
</dbReference>
<dbReference type="PANTHER" id="PTHR46514:SF3">
    <property type="entry name" value="AMPHIPHYSIN"/>
    <property type="match status" value="1"/>
</dbReference>
<keyword evidence="9" id="KW-1185">Reference proteome</keyword>
<evidence type="ECO:0000313" key="8">
    <source>
        <dbReference type="Proteomes" id="UP000663854"/>
    </source>
</evidence>
<dbReference type="Pfam" id="PF14604">
    <property type="entry name" value="SH3_9"/>
    <property type="match status" value="1"/>
</dbReference>
<evidence type="ECO:0000313" key="7">
    <source>
        <dbReference type="EMBL" id="CAF0813604.1"/>
    </source>
</evidence>
<dbReference type="EMBL" id="CAJNOL010000054">
    <property type="protein sequence ID" value="CAF0795641.1"/>
    <property type="molecule type" value="Genomic_DNA"/>
</dbReference>
<protein>
    <recommendedName>
        <fullName evidence="5">SH3 domain-containing protein</fullName>
    </recommendedName>
</protein>
<evidence type="ECO:0000313" key="9">
    <source>
        <dbReference type="Proteomes" id="UP000663870"/>
    </source>
</evidence>
<dbReference type="AlphaFoldDB" id="A0A813TJB7"/>
<evidence type="ECO:0000259" key="5">
    <source>
        <dbReference type="PROSITE" id="PS50002"/>
    </source>
</evidence>
<proteinExistence type="predicted"/>
<organism evidence="7 8">
    <name type="scientific">Rotaria sordida</name>
    <dbReference type="NCBI Taxonomy" id="392033"/>
    <lineage>
        <taxon>Eukaryota</taxon>
        <taxon>Metazoa</taxon>
        <taxon>Spiralia</taxon>
        <taxon>Gnathifera</taxon>
        <taxon>Rotifera</taxon>
        <taxon>Eurotatoria</taxon>
        <taxon>Bdelloidea</taxon>
        <taxon>Philodinida</taxon>
        <taxon>Philodinidae</taxon>
        <taxon>Rotaria</taxon>
    </lineage>
</organism>
<dbReference type="EMBL" id="CAJNOH010000051">
    <property type="protein sequence ID" value="CAF0813604.1"/>
    <property type="molecule type" value="Genomic_DNA"/>
</dbReference>
<accession>A0A813TJB7</accession>
<dbReference type="GO" id="GO:0005543">
    <property type="term" value="F:phospholipid binding"/>
    <property type="evidence" value="ECO:0007669"/>
    <property type="project" value="TreeGrafter"/>
</dbReference>
<comment type="caution">
    <text evidence="7">The sequence shown here is derived from an EMBL/GenBank/DDBJ whole genome shotgun (WGS) entry which is preliminary data.</text>
</comment>
<feature type="region of interest" description="Disordered" evidence="4">
    <location>
        <begin position="218"/>
        <end position="259"/>
    </location>
</feature>
<feature type="compositionally biased region" description="Basic and acidic residues" evidence="4">
    <location>
        <begin position="239"/>
        <end position="257"/>
    </location>
</feature>
<sequence length="347" mass="41446">MAKSFLRNVSDQLIGSNSKTTDVQIVQAVNHFDDEHSKLLKFKREFDKYTQAMLVFDNASFRFFDFIRSLSDSSWPQQQTLDQLCIDIGRIRNEHLQYLNKHMSSNINVLFDTFEKTKSHIGEQYRIQHDYDKTRRQYQSSIKREEQIKVDRIKNDLDQLKSALHLINRELRNDLDKFHLDVQSHYKKNIIELFDIHGHFYKNSHKFCSQFVERLQRNPSTNLDNNNNNNENNDSNENDFEKEKQSPTEDSNKKKPDCIPFSQLKRTDYKILHEARVIHDYEAENEDEINLVKDEYIYVISFYKEEDNERDDGWEYAEKSDGTIGLFPVNFAVRLYDNEEKTIDNNK</sequence>
<dbReference type="Gene3D" id="2.30.30.40">
    <property type="entry name" value="SH3 Domains"/>
    <property type="match status" value="1"/>
</dbReference>
<dbReference type="PROSITE" id="PS50002">
    <property type="entry name" value="SH3"/>
    <property type="match status" value="1"/>
</dbReference>
<evidence type="ECO:0000256" key="2">
    <source>
        <dbReference type="PROSITE-ProRule" id="PRU00192"/>
    </source>
</evidence>
<evidence type="ECO:0000256" key="3">
    <source>
        <dbReference type="SAM" id="Coils"/>
    </source>
</evidence>
<feature type="domain" description="SH3" evidence="5">
    <location>
        <begin position="270"/>
        <end position="337"/>
    </location>
</feature>
<feature type="coiled-coil region" evidence="3">
    <location>
        <begin position="143"/>
        <end position="170"/>
    </location>
</feature>
<dbReference type="InterPro" id="IPR001452">
    <property type="entry name" value="SH3_domain"/>
</dbReference>
<dbReference type="Proteomes" id="UP000663854">
    <property type="component" value="Unassembled WGS sequence"/>
</dbReference>
<dbReference type="InterPro" id="IPR027267">
    <property type="entry name" value="AH/BAR_dom_sf"/>
</dbReference>
<reference evidence="7" key="1">
    <citation type="submission" date="2021-02" db="EMBL/GenBank/DDBJ databases">
        <authorList>
            <person name="Nowell W R."/>
        </authorList>
    </citation>
    <scope>NUCLEOTIDE SEQUENCE</scope>
</reference>
<gene>
    <name evidence="6" type="ORF">JXQ802_LOCUS3953</name>
    <name evidence="7" type="ORF">PYM288_LOCUS5219</name>
</gene>
<dbReference type="InterPro" id="IPR003005">
    <property type="entry name" value="Amphiphysin"/>
</dbReference>
<dbReference type="SUPFAM" id="SSF50044">
    <property type="entry name" value="SH3-domain"/>
    <property type="match status" value="1"/>
</dbReference>
<dbReference type="Gene3D" id="1.20.1270.60">
    <property type="entry name" value="Arfaptin homology (AH) domain/BAR domain"/>
    <property type="match status" value="1"/>
</dbReference>
<dbReference type="Proteomes" id="UP000663870">
    <property type="component" value="Unassembled WGS sequence"/>
</dbReference>
<keyword evidence="1 2" id="KW-0728">SH3 domain</keyword>
<dbReference type="SMART" id="SM00326">
    <property type="entry name" value="SH3"/>
    <property type="match status" value="1"/>
</dbReference>
<name>A0A813TJB7_9BILA</name>
<dbReference type="InterPro" id="IPR036028">
    <property type="entry name" value="SH3-like_dom_sf"/>
</dbReference>